<reference evidence="1" key="1">
    <citation type="journal article" date="2023" name="G3 (Bethesda)">
        <title>A reference genome for the long-term kleptoplast-retaining sea slug Elysia crispata morphotype clarki.</title>
        <authorList>
            <person name="Eastman K.E."/>
            <person name="Pendleton A.L."/>
            <person name="Shaikh M.A."/>
            <person name="Suttiyut T."/>
            <person name="Ogas R."/>
            <person name="Tomko P."/>
            <person name="Gavelis G."/>
            <person name="Widhalm J.R."/>
            <person name="Wisecaver J.H."/>
        </authorList>
    </citation>
    <scope>NUCLEOTIDE SEQUENCE</scope>
    <source>
        <strain evidence="1">ECLA1</strain>
    </source>
</reference>
<gene>
    <name evidence="1" type="ORF">RRG08_004796</name>
</gene>
<comment type="caution">
    <text evidence="1">The sequence shown here is derived from an EMBL/GenBank/DDBJ whole genome shotgun (WGS) entry which is preliminary data.</text>
</comment>
<evidence type="ECO:0000313" key="1">
    <source>
        <dbReference type="EMBL" id="KAK3733368.1"/>
    </source>
</evidence>
<dbReference type="Proteomes" id="UP001283361">
    <property type="component" value="Unassembled WGS sequence"/>
</dbReference>
<evidence type="ECO:0000313" key="2">
    <source>
        <dbReference type="Proteomes" id="UP001283361"/>
    </source>
</evidence>
<keyword evidence="2" id="KW-1185">Reference proteome</keyword>
<sequence>MQRTAQAGGDKLCARCLRILSPCQSQALRQQAQGRETARSRLIRSKILDQLGITVHRRRLVLIRISSSRALDLDLELTLPYLRARRIVWSSLEESRAQTQIKDLDP</sequence>
<organism evidence="1 2">
    <name type="scientific">Elysia crispata</name>
    <name type="common">lettuce slug</name>
    <dbReference type="NCBI Taxonomy" id="231223"/>
    <lineage>
        <taxon>Eukaryota</taxon>
        <taxon>Metazoa</taxon>
        <taxon>Spiralia</taxon>
        <taxon>Lophotrochozoa</taxon>
        <taxon>Mollusca</taxon>
        <taxon>Gastropoda</taxon>
        <taxon>Heterobranchia</taxon>
        <taxon>Euthyneura</taxon>
        <taxon>Panpulmonata</taxon>
        <taxon>Sacoglossa</taxon>
        <taxon>Placobranchoidea</taxon>
        <taxon>Plakobranchidae</taxon>
        <taxon>Elysia</taxon>
    </lineage>
</organism>
<dbReference type="AlphaFoldDB" id="A0AAE1CSP4"/>
<protein>
    <submittedName>
        <fullName evidence="1">Uncharacterized protein</fullName>
    </submittedName>
</protein>
<dbReference type="EMBL" id="JAWDGP010006902">
    <property type="protein sequence ID" value="KAK3733368.1"/>
    <property type="molecule type" value="Genomic_DNA"/>
</dbReference>
<proteinExistence type="predicted"/>
<name>A0AAE1CSP4_9GAST</name>
<accession>A0AAE1CSP4</accession>